<protein>
    <submittedName>
        <fullName evidence="2">Uncharacterized protein</fullName>
    </submittedName>
</protein>
<reference evidence="2" key="3">
    <citation type="submission" date="2025-09" db="UniProtKB">
        <authorList>
            <consortium name="Ensembl"/>
        </authorList>
    </citation>
    <scope>IDENTIFICATION</scope>
</reference>
<organism evidence="2 3">
    <name type="scientific">Echeneis naucrates</name>
    <name type="common">Live sharksucker</name>
    <dbReference type="NCBI Taxonomy" id="173247"/>
    <lineage>
        <taxon>Eukaryota</taxon>
        <taxon>Metazoa</taxon>
        <taxon>Chordata</taxon>
        <taxon>Craniata</taxon>
        <taxon>Vertebrata</taxon>
        <taxon>Euteleostomi</taxon>
        <taxon>Actinopterygii</taxon>
        <taxon>Neopterygii</taxon>
        <taxon>Teleostei</taxon>
        <taxon>Neoteleostei</taxon>
        <taxon>Acanthomorphata</taxon>
        <taxon>Carangaria</taxon>
        <taxon>Carangiformes</taxon>
        <taxon>Echeneidae</taxon>
        <taxon>Echeneis</taxon>
    </lineage>
</organism>
<proteinExistence type="predicted"/>
<reference evidence="2" key="1">
    <citation type="submission" date="2021-04" db="EMBL/GenBank/DDBJ databases">
        <authorList>
            <consortium name="Wellcome Sanger Institute Data Sharing"/>
        </authorList>
    </citation>
    <scope>NUCLEOTIDE SEQUENCE [LARGE SCALE GENOMIC DNA]</scope>
</reference>
<feature type="compositionally biased region" description="Low complexity" evidence="1">
    <location>
        <begin position="44"/>
        <end position="58"/>
    </location>
</feature>
<sequence length="101" mass="10756">EAKGFIRDAIQNQTTESFSCRKARAKPADPEDDEGIHSSHEGGSDISDSASEGSDDSGLNGNGPGSGKLPNDPETPTDEIPTPTELKSHMFNVYYMNNASK</sequence>
<evidence type="ECO:0000313" key="3">
    <source>
        <dbReference type="Proteomes" id="UP000472264"/>
    </source>
</evidence>
<dbReference type="AlphaFoldDB" id="A0A665U262"/>
<evidence type="ECO:0000256" key="1">
    <source>
        <dbReference type="SAM" id="MobiDB-lite"/>
    </source>
</evidence>
<keyword evidence="3" id="KW-1185">Reference proteome</keyword>
<name>A0A665U262_ECHNA</name>
<evidence type="ECO:0000313" key="2">
    <source>
        <dbReference type="Ensembl" id="ENSENLP00000013249.1"/>
    </source>
</evidence>
<feature type="region of interest" description="Disordered" evidence="1">
    <location>
        <begin position="1"/>
        <end position="88"/>
    </location>
</feature>
<dbReference type="Ensembl" id="ENSENLT00000013787.1">
    <property type="protein sequence ID" value="ENSENLP00000013249.1"/>
    <property type="gene ID" value="ENSENLG00000006245.1"/>
</dbReference>
<dbReference type="Proteomes" id="UP000472264">
    <property type="component" value="Chromosome 10"/>
</dbReference>
<reference evidence="2" key="2">
    <citation type="submission" date="2025-08" db="UniProtKB">
        <authorList>
            <consortium name="Ensembl"/>
        </authorList>
    </citation>
    <scope>IDENTIFICATION</scope>
</reference>
<feature type="compositionally biased region" description="Low complexity" evidence="1">
    <location>
        <begin position="72"/>
        <end position="85"/>
    </location>
</feature>
<dbReference type="InParanoid" id="A0A665U262"/>
<dbReference type="OMA" id="YMNAAAP"/>
<accession>A0A665U262</accession>